<dbReference type="AlphaFoldDB" id="A0AAD1TCS0"/>
<dbReference type="InterPro" id="IPR043502">
    <property type="entry name" value="DNA/RNA_pol_sf"/>
</dbReference>
<gene>
    <name evidence="2" type="ORF">PECUL_23A015706</name>
</gene>
<reference evidence="2" key="1">
    <citation type="submission" date="2022-03" db="EMBL/GenBank/DDBJ databases">
        <authorList>
            <person name="Alioto T."/>
            <person name="Alioto T."/>
            <person name="Gomez Garrido J."/>
        </authorList>
    </citation>
    <scope>NUCLEOTIDE SEQUENCE</scope>
</reference>
<dbReference type="PROSITE" id="PS50878">
    <property type="entry name" value="RT_POL"/>
    <property type="match status" value="1"/>
</dbReference>
<dbReference type="PANTHER" id="PTHR47027">
    <property type="entry name" value="REVERSE TRANSCRIPTASE DOMAIN-CONTAINING PROTEIN"/>
    <property type="match status" value="1"/>
</dbReference>
<name>A0AAD1TCS0_PELCU</name>
<accession>A0AAD1TCS0</accession>
<keyword evidence="3" id="KW-1185">Reference proteome</keyword>
<sequence length="274" mass="32277">MGKSRDLFKEIGDLKVTFHAKMGVIKDKNGRDLTEENRIKKRWQEYTDNLYRKDLNSTDYLNSWSNEMGPEILESEVRWALGCLSDNKAAGVDKIPIELFTILQDDAMRILLALCQQIWKTQQWPKNWKRSVYIPIPKKGNAKECFNYRTIALISHANKVMLKILQARLKQYMDQELPDVQAGFCRGRGTRDQIANVRWIKDKAREFQKNIYLCCIDYSKAFDCVDHNNMWQVLKEMGVQDYLIRLLRNLYVDQETTVRTEHGTREWFKIGKGV</sequence>
<evidence type="ECO:0000313" key="2">
    <source>
        <dbReference type="EMBL" id="CAH2324286.1"/>
    </source>
</evidence>
<evidence type="ECO:0000313" key="3">
    <source>
        <dbReference type="Proteomes" id="UP001295444"/>
    </source>
</evidence>
<proteinExistence type="predicted"/>
<dbReference type="PANTHER" id="PTHR47027:SF8">
    <property type="entry name" value="RIBONUCLEASE H"/>
    <property type="match status" value="1"/>
</dbReference>
<protein>
    <recommendedName>
        <fullName evidence="1">Reverse transcriptase domain-containing protein</fullName>
    </recommendedName>
</protein>
<dbReference type="CDD" id="cd01650">
    <property type="entry name" value="RT_nLTR_like"/>
    <property type="match status" value="1"/>
</dbReference>
<dbReference type="Proteomes" id="UP001295444">
    <property type="component" value="Chromosome 12"/>
</dbReference>
<organism evidence="2 3">
    <name type="scientific">Pelobates cultripes</name>
    <name type="common">Western spadefoot toad</name>
    <dbReference type="NCBI Taxonomy" id="61616"/>
    <lineage>
        <taxon>Eukaryota</taxon>
        <taxon>Metazoa</taxon>
        <taxon>Chordata</taxon>
        <taxon>Craniata</taxon>
        <taxon>Vertebrata</taxon>
        <taxon>Euteleostomi</taxon>
        <taxon>Amphibia</taxon>
        <taxon>Batrachia</taxon>
        <taxon>Anura</taxon>
        <taxon>Pelobatoidea</taxon>
        <taxon>Pelobatidae</taxon>
        <taxon>Pelobates</taxon>
    </lineage>
</organism>
<dbReference type="SUPFAM" id="SSF56672">
    <property type="entry name" value="DNA/RNA polymerases"/>
    <property type="match status" value="1"/>
</dbReference>
<dbReference type="Pfam" id="PF00078">
    <property type="entry name" value="RVT_1"/>
    <property type="match status" value="1"/>
</dbReference>
<evidence type="ECO:0000259" key="1">
    <source>
        <dbReference type="PROSITE" id="PS50878"/>
    </source>
</evidence>
<dbReference type="InterPro" id="IPR000477">
    <property type="entry name" value="RT_dom"/>
</dbReference>
<feature type="domain" description="Reverse transcriptase" evidence="1">
    <location>
        <begin position="117"/>
        <end position="274"/>
    </location>
</feature>
<dbReference type="EMBL" id="OW240923">
    <property type="protein sequence ID" value="CAH2324286.1"/>
    <property type="molecule type" value="Genomic_DNA"/>
</dbReference>